<dbReference type="AlphaFoldDB" id="A0A3M6V030"/>
<gene>
    <name evidence="1" type="ORF">pdam_00009816</name>
</gene>
<dbReference type="Proteomes" id="UP000275408">
    <property type="component" value="Unassembled WGS sequence"/>
</dbReference>
<comment type="caution">
    <text evidence="1">The sequence shown here is derived from an EMBL/GenBank/DDBJ whole genome shotgun (WGS) entry which is preliminary data.</text>
</comment>
<dbReference type="EMBL" id="RCHS01000399">
    <property type="protein sequence ID" value="RMX59124.1"/>
    <property type="molecule type" value="Genomic_DNA"/>
</dbReference>
<proteinExistence type="predicted"/>
<keyword evidence="2" id="KW-1185">Reference proteome</keyword>
<protein>
    <submittedName>
        <fullName evidence="1">Uncharacterized protein</fullName>
    </submittedName>
</protein>
<organism evidence="1 2">
    <name type="scientific">Pocillopora damicornis</name>
    <name type="common">Cauliflower coral</name>
    <name type="synonym">Millepora damicornis</name>
    <dbReference type="NCBI Taxonomy" id="46731"/>
    <lineage>
        <taxon>Eukaryota</taxon>
        <taxon>Metazoa</taxon>
        <taxon>Cnidaria</taxon>
        <taxon>Anthozoa</taxon>
        <taxon>Hexacorallia</taxon>
        <taxon>Scleractinia</taxon>
        <taxon>Astrocoeniina</taxon>
        <taxon>Pocilloporidae</taxon>
        <taxon>Pocillopora</taxon>
    </lineage>
</organism>
<name>A0A3M6V030_POCDA</name>
<evidence type="ECO:0000313" key="2">
    <source>
        <dbReference type="Proteomes" id="UP000275408"/>
    </source>
</evidence>
<accession>A0A3M6V030</accession>
<evidence type="ECO:0000313" key="1">
    <source>
        <dbReference type="EMBL" id="RMX59124.1"/>
    </source>
</evidence>
<reference evidence="1 2" key="1">
    <citation type="journal article" date="2018" name="Sci. Rep.">
        <title>Comparative analysis of the Pocillopora damicornis genome highlights role of immune system in coral evolution.</title>
        <authorList>
            <person name="Cunning R."/>
            <person name="Bay R.A."/>
            <person name="Gillette P."/>
            <person name="Baker A.C."/>
            <person name="Traylor-Knowles N."/>
        </authorList>
    </citation>
    <scope>NUCLEOTIDE SEQUENCE [LARGE SCALE GENOMIC DNA]</scope>
    <source>
        <strain evidence="1">RSMAS</strain>
        <tissue evidence="1">Whole animal</tissue>
    </source>
</reference>
<sequence length="85" mass="9072">MVCPVCSCTYEEYDGCLHCKQDREYECSLIADGGSTTDNPVGLTLDELRSTRVALLSNCDSVGRAAGNEGNMPGGAMHHAQDPAY</sequence>